<dbReference type="InParanoid" id="A0A6I8TDU0"/>
<keyword evidence="3" id="KW-1185">Reference proteome</keyword>
<dbReference type="PANTHER" id="PTHR22708">
    <property type="entry name" value="LEUCINE-RICH REPEAT-CONTAINING PROTEIN 56"/>
    <property type="match status" value="1"/>
</dbReference>
<dbReference type="EnsemblMetazoa" id="AAEL006350-RB">
    <property type="protein sequence ID" value="AAEL006350-PB"/>
    <property type="gene ID" value="AAEL006350"/>
</dbReference>
<evidence type="ECO:0000313" key="2">
    <source>
        <dbReference type="EnsemblMetazoa" id="AAEL006350-PB"/>
    </source>
</evidence>
<accession>A0A6I8TDU0</accession>
<dbReference type="Gene3D" id="3.80.10.10">
    <property type="entry name" value="Ribonuclease Inhibitor"/>
    <property type="match status" value="1"/>
</dbReference>
<dbReference type="OrthoDB" id="433501at2759"/>
<feature type="compositionally biased region" description="Low complexity" evidence="1">
    <location>
        <begin position="377"/>
        <end position="391"/>
    </location>
</feature>
<feature type="compositionally biased region" description="Polar residues" evidence="1">
    <location>
        <begin position="1"/>
        <end position="15"/>
    </location>
</feature>
<dbReference type="SUPFAM" id="SSF52058">
    <property type="entry name" value="L domain-like"/>
    <property type="match status" value="1"/>
</dbReference>
<dbReference type="Proteomes" id="UP000008820">
    <property type="component" value="Chromosome 3"/>
</dbReference>
<name>A0A6I8TDU0_AEDAE</name>
<feature type="region of interest" description="Disordered" evidence="1">
    <location>
        <begin position="442"/>
        <end position="462"/>
    </location>
</feature>
<dbReference type="Pfam" id="PF14580">
    <property type="entry name" value="LRR_9"/>
    <property type="match status" value="1"/>
</dbReference>
<dbReference type="AlphaFoldDB" id="A0A6I8TDU0"/>
<sequence>MAESSYPDNTSTMPEQQIPAYERPSSSSSSEPVSQEHSLGVIDERRNNANDRENQFVAIRNLMNNNRTSRSGIRPMFPHVPFERSFIPAPTRYYPIVIPAEPTIEDLLRQAAGTSELHVVTEIKLKVISHMTSLQRIPFFIPNLRALTLEGSIVTTLRDLGCDMTSLVYLNVSRCSLKNLDGTSGLETLEELVADYNAIEEVGPCTNLTMIKKISLKGNRIIDLGSCTFLALCEHLEVLDLRENFVSENPSFRHVLKENIPQLRCLNEIPFSEVAREEHSDMSSSEYRSSSSSNDDDQRGRWDVRGAGDGAWNERQLRPATSHQERTVTVELLDDARPASADATKIKSQLTSGEPICGTIVTKARRTRRQRTAWGESTSCSSMSSSDSSYSKDFPDRLPQKHVDLELGVIGMQNQPSVAAADVTGDDSQSLLRAARMWRQRSLQTREAIREQDQLTRQMSDG</sequence>
<reference evidence="2" key="2">
    <citation type="submission" date="2020-05" db="UniProtKB">
        <authorList>
            <consortium name="EnsemblMetazoa"/>
        </authorList>
    </citation>
    <scope>IDENTIFICATION</scope>
    <source>
        <strain evidence="2">LVP_AGWG</strain>
    </source>
</reference>
<feature type="compositionally biased region" description="Low complexity" evidence="1">
    <location>
        <begin position="282"/>
        <end position="293"/>
    </location>
</feature>
<evidence type="ECO:0000313" key="3">
    <source>
        <dbReference type="Proteomes" id="UP000008820"/>
    </source>
</evidence>
<dbReference type="PANTHER" id="PTHR22708:SF0">
    <property type="entry name" value="LEUCINE-RICH REPEAT-CONTAINING PROTEIN 56"/>
    <property type="match status" value="1"/>
</dbReference>
<protein>
    <submittedName>
        <fullName evidence="2">Uncharacterized protein</fullName>
    </submittedName>
</protein>
<evidence type="ECO:0000256" key="1">
    <source>
        <dbReference type="SAM" id="MobiDB-lite"/>
    </source>
</evidence>
<feature type="region of interest" description="Disordered" evidence="1">
    <location>
        <begin position="1"/>
        <end position="47"/>
    </location>
</feature>
<feature type="region of interest" description="Disordered" evidence="1">
    <location>
        <begin position="277"/>
        <end position="326"/>
    </location>
</feature>
<dbReference type="InterPro" id="IPR040091">
    <property type="entry name" value="LRRC56"/>
</dbReference>
<reference evidence="2 3" key="1">
    <citation type="submission" date="2017-06" db="EMBL/GenBank/DDBJ databases">
        <title>Aedes aegypti genome working group (AGWG) sequencing and assembly.</title>
        <authorList>
            <consortium name="Aedes aegypti Genome Working Group (AGWG)"/>
            <person name="Matthews B.J."/>
        </authorList>
    </citation>
    <scope>NUCLEOTIDE SEQUENCE [LARGE SCALE GENOMIC DNA]</scope>
    <source>
        <strain evidence="2 3">LVP_AGWG</strain>
    </source>
</reference>
<dbReference type="InterPro" id="IPR032675">
    <property type="entry name" value="LRR_dom_sf"/>
</dbReference>
<organism evidence="2 3">
    <name type="scientific">Aedes aegypti</name>
    <name type="common">Yellowfever mosquito</name>
    <name type="synonym">Culex aegypti</name>
    <dbReference type="NCBI Taxonomy" id="7159"/>
    <lineage>
        <taxon>Eukaryota</taxon>
        <taxon>Metazoa</taxon>
        <taxon>Ecdysozoa</taxon>
        <taxon>Arthropoda</taxon>
        <taxon>Hexapoda</taxon>
        <taxon>Insecta</taxon>
        <taxon>Pterygota</taxon>
        <taxon>Neoptera</taxon>
        <taxon>Endopterygota</taxon>
        <taxon>Diptera</taxon>
        <taxon>Nematocera</taxon>
        <taxon>Culicoidea</taxon>
        <taxon>Culicidae</taxon>
        <taxon>Culicinae</taxon>
        <taxon>Aedini</taxon>
        <taxon>Aedes</taxon>
        <taxon>Stegomyia</taxon>
    </lineage>
</organism>
<proteinExistence type="predicted"/>
<gene>
    <name evidence="2" type="primary">5567897</name>
</gene>
<feature type="compositionally biased region" description="Basic and acidic residues" evidence="1">
    <location>
        <begin position="296"/>
        <end position="306"/>
    </location>
</feature>
<feature type="region of interest" description="Disordered" evidence="1">
    <location>
        <begin position="368"/>
        <end position="395"/>
    </location>
</feature>